<dbReference type="SMART" id="SM00387">
    <property type="entry name" value="HATPase_c"/>
    <property type="match status" value="1"/>
</dbReference>
<dbReference type="InterPro" id="IPR003661">
    <property type="entry name" value="HisK_dim/P_dom"/>
</dbReference>
<dbReference type="EC" id="2.7.13.3" evidence="3"/>
<evidence type="ECO:0000256" key="9">
    <source>
        <dbReference type="ARBA" id="ARBA00023012"/>
    </source>
</evidence>
<dbReference type="GO" id="GO:0005886">
    <property type="term" value="C:plasma membrane"/>
    <property type="evidence" value="ECO:0007669"/>
    <property type="project" value="UniProtKB-SubCell"/>
</dbReference>
<keyword evidence="10 12" id="KW-0472">Membrane</keyword>
<evidence type="ECO:0000256" key="1">
    <source>
        <dbReference type="ARBA" id="ARBA00000085"/>
    </source>
</evidence>
<dbReference type="InterPro" id="IPR042240">
    <property type="entry name" value="CHASE_sf"/>
</dbReference>
<dbReference type="InterPro" id="IPR050351">
    <property type="entry name" value="BphY/WalK/GraS-like"/>
</dbReference>
<dbReference type="Gene3D" id="3.30.450.350">
    <property type="entry name" value="CHASE domain"/>
    <property type="match status" value="1"/>
</dbReference>
<evidence type="ECO:0000256" key="8">
    <source>
        <dbReference type="ARBA" id="ARBA00022989"/>
    </source>
</evidence>
<evidence type="ECO:0000256" key="3">
    <source>
        <dbReference type="ARBA" id="ARBA00012438"/>
    </source>
</evidence>
<dbReference type="Proteomes" id="UP000184440">
    <property type="component" value="Unassembled WGS sequence"/>
</dbReference>
<dbReference type="Gene3D" id="1.10.287.130">
    <property type="match status" value="1"/>
</dbReference>
<dbReference type="Pfam" id="PF03924">
    <property type="entry name" value="CHASE"/>
    <property type="match status" value="1"/>
</dbReference>
<protein>
    <recommendedName>
        <fullName evidence="11">Sensor-like histidine kinase SenX3</fullName>
        <ecNumber evidence="3">2.7.13.3</ecNumber>
    </recommendedName>
</protein>
<dbReference type="STRING" id="134849.SAMN05443668_101781"/>
<evidence type="ECO:0000256" key="11">
    <source>
        <dbReference type="ARBA" id="ARBA00039401"/>
    </source>
</evidence>
<evidence type="ECO:0000256" key="2">
    <source>
        <dbReference type="ARBA" id="ARBA00004236"/>
    </source>
</evidence>
<dbReference type="EMBL" id="FRCS01000001">
    <property type="protein sequence ID" value="SHM51780.1"/>
    <property type="molecule type" value="Genomic_DNA"/>
</dbReference>
<feature type="domain" description="CHASE" evidence="14">
    <location>
        <begin position="158"/>
        <end position="242"/>
    </location>
</feature>
<evidence type="ECO:0000313" key="16">
    <source>
        <dbReference type="Proteomes" id="UP000184440"/>
    </source>
</evidence>
<dbReference type="GO" id="GO:0007234">
    <property type="term" value="P:osmosensory signaling via phosphorelay pathway"/>
    <property type="evidence" value="ECO:0007669"/>
    <property type="project" value="TreeGrafter"/>
</dbReference>
<keyword evidence="6 12" id="KW-0812">Transmembrane</keyword>
<evidence type="ECO:0000256" key="7">
    <source>
        <dbReference type="ARBA" id="ARBA00022777"/>
    </source>
</evidence>
<evidence type="ECO:0000256" key="5">
    <source>
        <dbReference type="ARBA" id="ARBA00022679"/>
    </source>
</evidence>
<dbReference type="InterPro" id="IPR004358">
    <property type="entry name" value="Sig_transdc_His_kin-like_C"/>
</dbReference>
<evidence type="ECO:0000313" key="15">
    <source>
        <dbReference type="EMBL" id="SHM51780.1"/>
    </source>
</evidence>
<dbReference type="InterPro" id="IPR036097">
    <property type="entry name" value="HisK_dim/P_sf"/>
</dbReference>
<dbReference type="GO" id="GO:0030295">
    <property type="term" value="F:protein kinase activator activity"/>
    <property type="evidence" value="ECO:0007669"/>
    <property type="project" value="TreeGrafter"/>
</dbReference>
<evidence type="ECO:0000256" key="6">
    <source>
        <dbReference type="ARBA" id="ARBA00022692"/>
    </source>
</evidence>
<dbReference type="SUPFAM" id="SSF55785">
    <property type="entry name" value="PYP-like sensor domain (PAS domain)"/>
    <property type="match status" value="1"/>
</dbReference>
<sequence>MTSPTDEQSGMHRRAGGERTRGTLLAATVAVLGVALSVLLAEGLRDVERHGVDRAMDRQSTLARTAVAAEIRRYTDTARQLAASLGALETLDESRFAAVVPDATLAGAAGLSVVVPATTAQVSAVQRAWRADLTAVPDAPKHYFAVLDRRWGGTTPQVGLDLAAAPEAVAALEAARVSGDLVVTDAHVLLPDRNLPAARRQTSVALVAPIYRSTTATRRFVGWVHLALHGRDFLETTLRDASQGLAGISLTATGTGGRTARLGTVALRDDDGSAVVRTARLAVGRQAWQLRLRSGSSAATLFGIDVHLDEIALVTGVAVSILLALLVYGLAGGRARARAQVAAVTAELRHTERSARQQAALLHAVLHGVEDGIAVADADGSLVMLNPSAQATLAVPATAGPDERQQHYGLYRVDGVTPYPAEQLPLRRALEGTACTDEFVIRNAARPDGVRVRVSAQPLDLGPDRRGALAVARDVTALRACEADLAAFAGLAAQDLQAPLATLVGYLDLAEDDLAEIRTLGRQPRGVTTALGHLARVRTGADRMRRLIDDLLTYAAARDATLQLGDVDLNALVSDVFPAVLRPERTNPPHVVVRPLPTVRADGALLRRLLTHLLGNAVTYTPPDEAPRIAVRARPVPGEDNWVRIEIADHGIGIPSGQHARIFRGSPGAGLGLAICHRIVERHGGTIGAVDNPGGGTLVWFTLPMSTGARSADAEAPDLVGVRS</sequence>
<evidence type="ECO:0000259" key="14">
    <source>
        <dbReference type="PROSITE" id="PS50839"/>
    </source>
</evidence>
<dbReference type="CDD" id="cd00075">
    <property type="entry name" value="HATPase"/>
    <property type="match status" value="1"/>
</dbReference>
<comment type="catalytic activity">
    <reaction evidence="1">
        <text>ATP + protein L-histidine = ADP + protein N-phospho-L-histidine.</text>
        <dbReference type="EC" id="2.7.13.3"/>
    </reaction>
</comment>
<evidence type="ECO:0000256" key="12">
    <source>
        <dbReference type="SAM" id="Phobius"/>
    </source>
</evidence>
<dbReference type="PANTHER" id="PTHR42878:SF15">
    <property type="entry name" value="BACTERIOPHYTOCHROME"/>
    <property type="match status" value="1"/>
</dbReference>
<keyword evidence="9" id="KW-0902">Two-component regulatory system</keyword>
<reference evidence="15 16" key="1">
    <citation type="submission" date="2016-11" db="EMBL/GenBank/DDBJ databases">
        <authorList>
            <person name="Jaros S."/>
            <person name="Januszkiewicz K."/>
            <person name="Wedrychowicz H."/>
        </authorList>
    </citation>
    <scope>NUCLEOTIDE SEQUENCE [LARGE SCALE GENOMIC DNA]</scope>
    <source>
        <strain evidence="15 16">DSM 46144</strain>
    </source>
</reference>
<dbReference type="GO" id="GO:0000156">
    <property type="term" value="F:phosphorelay response regulator activity"/>
    <property type="evidence" value="ECO:0007669"/>
    <property type="project" value="TreeGrafter"/>
</dbReference>
<keyword evidence="7 15" id="KW-0418">Kinase</keyword>
<dbReference type="SMART" id="SM01079">
    <property type="entry name" value="CHASE"/>
    <property type="match status" value="1"/>
</dbReference>
<dbReference type="SUPFAM" id="SSF55874">
    <property type="entry name" value="ATPase domain of HSP90 chaperone/DNA topoisomerase II/histidine kinase"/>
    <property type="match status" value="1"/>
</dbReference>
<dbReference type="RefSeq" id="WP_084740190.1">
    <property type="nucleotide sequence ID" value="NZ_FRCS01000001.1"/>
</dbReference>
<dbReference type="InterPro" id="IPR003594">
    <property type="entry name" value="HATPase_dom"/>
</dbReference>
<evidence type="ECO:0000256" key="4">
    <source>
        <dbReference type="ARBA" id="ARBA00022553"/>
    </source>
</evidence>
<dbReference type="Pfam" id="PF02518">
    <property type="entry name" value="HATPase_c"/>
    <property type="match status" value="1"/>
</dbReference>
<dbReference type="SUPFAM" id="SSF47384">
    <property type="entry name" value="Homodimeric domain of signal transducing histidine kinase"/>
    <property type="match status" value="1"/>
</dbReference>
<feature type="transmembrane region" description="Helical" evidence="12">
    <location>
        <begin position="21"/>
        <end position="41"/>
    </location>
</feature>
<gene>
    <name evidence="15" type="ORF">SAMN05443668_101781</name>
</gene>
<keyword evidence="16" id="KW-1185">Reference proteome</keyword>
<proteinExistence type="predicted"/>
<organism evidence="15 16">
    <name type="scientific">Cryptosporangium aurantiacum</name>
    <dbReference type="NCBI Taxonomy" id="134849"/>
    <lineage>
        <taxon>Bacteria</taxon>
        <taxon>Bacillati</taxon>
        <taxon>Actinomycetota</taxon>
        <taxon>Actinomycetes</taxon>
        <taxon>Cryptosporangiales</taxon>
        <taxon>Cryptosporangiaceae</taxon>
        <taxon>Cryptosporangium</taxon>
    </lineage>
</organism>
<comment type="subcellular location">
    <subcellularLocation>
        <location evidence="2">Cell membrane</location>
    </subcellularLocation>
</comment>
<evidence type="ECO:0000259" key="13">
    <source>
        <dbReference type="PROSITE" id="PS50109"/>
    </source>
</evidence>
<feature type="domain" description="Histidine kinase" evidence="13">
    <location>
        <begin position="491"/>
        <end position="707"/>
    </location>
</feature>
<dbReference type="Gene3D" id="3.30.450.20">
    <property type="entry name" value="PAS domain"/>
    <property type="match status" value="1"/>
</dbReference>
<dbReference type="InterPro" id="IPR006189">
    <property type="entry name" value="CHASE_dom"/>
</dbReference>
<dbReference type="InterPro" id="IPR005467">
    <property type="entry name" value="His_kinase_dom"/>
</dbReference>
<accession>A0A1M7JFA2</accession>
<dbReference type="PANTHER" id="PTHR42878">
    <property type="entry name" value="TWO-COMPONENT HISTIDINE KINASE"/>
    <property type="match status" value="1"/>
</dbReference>
<dbReference type="GO" id="GO:0000155">
    <property type="term" value="F:phosphorelay sensor kinase activity"/>
    <property type="evidence" value="ECO:0007669"/>
    <property type="project" value="InterPro"/>
</dbReference>
<feature type="transmembrane region" description="Helical" evidence="12">
    <location>
        <begin position="311"/>
        <end position="331"/>
    </location>
</feature>
<dbReference type="OrthoDB" id="5241402at2"/>
<keyword evidence="5" id="KW-0808">Transferase</keyword>
<dbReference type="PROSITE" id="PS50839">
    <property type="entry name" value="CHASE"/>
    <property type="match status" value="1"/>
</dbReference>
<dbReference type="InterPro" id="IPR035965">
    <property type="entry name" value="PAS-like_dom_sf"/>
</dbReference>
<dbReference type="Gene3D" id="3.30.565.10">
    <property type="entry name" value="Histidine kinase-like ATPase, C-terminal domain"/>
    <property type="match status" value="1"/>
</dbReference>
<keyword evidence="4" id="KW-0597">Phosphoprotein</keyword>
<dbReference type="PROSITE" id="PS50109">
    <property type="entry name" value="HIS_KIN"/>
    <property type="match status" value="1"/>
</dbReference>
<dbReference type="InterPro" id="IPR036890">
    <property type="entry name" value="HATPase_C_sf"/>
</dbReference>
<dbReference type="AlphaFoldDB" id="A0A1M7JFA2"/>
<keyword evidence="8 12" id="KW-1133">Transmembrane helix</keyword>
<evidence type="ECO:0000256" key="10">
    <source>
        <dbReference type="ARBA" id="ARBA00023136"/>
    </source>
</evidence>
<dbReference type="PRINTS" id="PR00344">
    <property type="entry name" value="BCTRLSENSOR"/>
</dbReference>
<name>A0A1M7JFA2_9ACTN</name>
<dbReference type="SMART" id="SM00388">
    <property type="entry name" value="HisKA"/>
    <property type="match status" value="1"/>
</dbReference>
<dbReference type="CDD" id="cd00082">
    <property type="entry name" value="HisKA"/>
    <property type="match status" value="1"/>
</dbReference>